<keyword evidence="3" id="KW-1185">Reference proteome</keyword>
<accession>A0A8J2LPX5</accession>
<evidence type="ECO:0000313" key="3">
    <source>
        <dbReference type="Proteomes" id="UP000708208"/>
    </source>
</evidence>
<dbReference type="OrthoDB" id="6262491at2759"/>
<dbReference type="PANTHER" id="PTHR22844:SF387">
    <property type="entry name" value="F3I6.5 PROTEIN"/>
    <property type="match status" value="1"/>
</dbReference>
<dbReference type="EMBL" id="CAJVCH010570568">
    <property type="protein sequence ID" value="CAG7835241.1"/>
    <property type="molecule type" value="Genomic_DNA"/>
</dbReference>
<evidence type="ECO:0000313" key="2">
    <source>
        <dbReference type="EMBL" id="CAG7835241.1"/>
    </source>
</evidence>
<proteinExistence type="predicted"/>
<dbReference type="PANTHER" id="PTHR22844">
    <property type="entry name" value="F-BOX AND WD40 DOMAIN PROTEIN"/>
    <property type="match status" value="1"/>
</dbReference>
<name>A0A8J2LPX5_9HEXA</name>
<feature type="repeat" description="WD" evidence="1">
    <location>
        <begin position="228"/>
        <end position="267"/>
    </location>
</feature>
<reference evidence="2" key="1">
    <citation type="submission" date="2021-06" db="EMBL/GenBank/DDBJ databases">
        <authorList>
            <person name="Hodson N. C."/>
            <person name="Mongue J. A."/>
            <person name="Jaron S. K."/>
        </authorList>
    </citation>
    <scope>NUCLEOTIDE SEQUENCE</scope>
</reference>
<dbReference type="Pfam" id="PF00400">
    <property type="entry name" value="WD40"/>
    <property type="match status" value="2"/>
</dbReference>
<sequence>MTILSRNLAILEFNRSTMSLDPIAKTAESDSHIGDVEALLWHDGNVISGGDEGKVKVWTPDLKLIAEFQAHDYPIYHMASEGKNFYTCSNDSTIREWTPNGSGWVLARVLQGHKQPVRRLRMSCGCLYSGDEAGEVWVWQNGQPEGTLNVGEEIWDMFVDKNKIYTVRDRDVVISEFGSNGQVSTYNTLEGRGPLRVSGDKLCFIDRSGMELLVHDNIAKGNPLLGKLQGHSMIINAIIGNPDRFFTAGWDCKVVAWNLEKLSKITEQPVDGYVNTMAMSSVGNLYVGGANGGISALKINF</sequence>
<dbReference type="InterPro" id="IPR001680">
    <property type="entry name" value="WD40_rpt"/>
</dbReference>
<dbReference type="InterPro" id="IPR045182">
    <property type="entry name" value="JINGUBANG-like"/>
</dbReference>
<dbReference type="Proteomes" id="UP000708208">
    <property type="component" value="Unassembled WGS sequence"/>
</dbReference>
<gene>
    <name evidence="2" type="ORF">AFUS01_LOCUS44641</name>
</gene>
<dbReference type="SMART" id="SM00320">
    <property type="entry name" value="WD40"/>
    <property type="match status" value="4"/>
</dbReference>
<dbReference type="PROSITE" id="PS50082">
    <property type="entry name" value="WD_REPEATS_2"/>
    <property type="match status" value="1"/>
</dbReference>
<dbReference type="AlphaFoldDB" id="A0A8J2LPX5"/>
<comment type="caution">
    <text evidence="2">The sequence shown here is derived from an EMBL/GenBank/DDBJ whole genome shotgun (WGS) entry which is preliminary data.</text>
</comment>
<organism evidence="2 3">
    <name type="scientific">Allacma fusca</name>
    <dbReference type="NCBI Taxonomy" id="39272"/>
    <lineage>
        <taxon>Eukaryota</taxon>
        <taxon>Metazoa</taxon>
        <taxon>Ecdysozoa</taxon>
        <taxon>Arthropoda</taxon>
        <taxon>Hexapoda</taxon>
        <taxon>Collembola</taxon>
        <taxon>Symphypleona</taxon>
        <taxon>Sminthuridae</taxon>
        <taxon>Allacma</taxon>
    </lineage>
</organism>
<evidence type="ECO:0000256" key="1">
    <source>
        <dbReference type="PROSITE-ProRule" id="PRU00221"/>
    </source>
</evidence>
<keyword evidence="1" id="KW-0853">WD repeat</keyword>
<protein>
    <submittedName>
        <fullName evidence="2">Uncharacterized protein</fullName>
    </submittedName>
</protein>